<organism evidence="4 5">
    <name type="scientific">Phytohabitans aurantiacus</name>
    <dbReference type="NCBI Taxonomy" id="3016789"/>
    <lineage>
        <taxon>Bacteria</taxon>
        <taxon>Bacillati</taxon>
        <taxon>Actinomycetota</taxon>
        <taxon>Actinomycetes</taxon>
        <taxon>Micromonosporales</taxon>
        <taxon>Micromonosporaceae</taxon>
    </lineage>
</organism>
<dbReference type="PANTHER" id="PTHR33495:SF2">
    <property type="entry name" value="ANTI-SIGMA FACTOR ANTAGONIST TM_1081-RELATED"/>
    <property type="match status" value="1"/>
</dbReference>
<name>A0ABQ5RBQ5_9ACTN</name>
<dbReference type="InterPro" id="IPR003658">
    <property type="entry name" value="Anti-sigma_ant"/>
</dbReference>
<dbReference type="EMBL" id="BSDI01000091">
    <property type="protein sequence ID" value="GLI03622.1"/>
    <property type="molecule type" value="Genomic_DNA"/>
</dbReference>
<accession>A0ABQ5RBQ5</accession>
<dbReference type="SUPFAM" id="SSF52091">
    <property type="entry name" value="SpoIIaa-like"/>
    <property type="match status" value="1"/>
</dbReference>
<comment type="similarity">
    <text evidence="1 2">Belongs to the anti-sigma-factor antagonist family.</text>
</comment>
<dbReference type="Gene3D" id="3.30.750.24">
    <property type="entry name" value="STAS domain"/>
    <property type="match status" value="1"/>
</dbReference>
<keyword evidence="5" id="KW-1185">Reference proteome</keyword>
<evidence type="ECO:0000313" key="4">
    <source>
        <dbReference type="EMBL" id="GLI03622.1"/>
    </source>
</evidence>
<evidence type="ECO:0000313" key="5">
    <source>
        <dbReference type="Proteomes" id="UP001144280"/>
    </source>
</evidence>
<dbReference type="PROSITE" id="PS50801">
    <property type="entry name" value="STAS"/>
    <property type="match status" value="1"/>
</dbReference>
<dbReference type="InterPro" id="IPR036513">
    <property type="entry name" value="STAS_dom_sf"/>
</dbReference>
<sequence length="137" mass="14386">MRVDERPERRLLDVTIEVAGDRVTIVAPRGELDVDTAAQLRATIDGLLARGTTRIVVDLSGLGFCDSVGLSTFTVASAACARAGGYLRLAAPTAFLARLLDVVGLLQRLPVYATVDAARHGDTAGLVPPPDPGPQRP</sequence>
<evidence type="ECO:0000256" key="1">
    <source>
        <dbReference type="ARBA" id="ARBA00009013"/>
    </source>
</evidence>
<protein>
    <recommendedName>
        <fullName evidence="2">Anti-sigma factor antagonist</fullName>
    </recommendedName>
</protein>
<dbReference type="CDD" id="cd07043">
    <property type="entry name" value="STAS_anti-anti-sigma_factors"/>
    <property type="match status" value="1"/>
</dbReference>
<reference evidence="4" key="1">
    <citation type="submission" date="2022-12" db="EMBL/GenBank/DDBJ databases">
        <title>New Phytohabitans aurantiacus sp. RD004123 nov., an actinomycete isolated from soil.</title>
        <authorList>
            <person name="Triningsih D.W."/>
            <person name="Harunari E."/>
            <person name="Igarashi Y."/>
        </authorList>
    </citation>
    <scope>NUCLEOTIDE SEQUENCE</scope>
    <source>
        <strain evidence="4">RD004123</strain>
    </source>
</reference>
<feature type="domain" description="STAS" evidence="3">
    <location>
        <begin position="23"/>
        <end position="118"/>
    </location>
</feature>
<dbReference type="PANTHER" id="PTHR33495">
    <property type="entry name" value="ANTI-SIGMA FACTOR ANTAGONIST TM_1081-RELATED-RELATED"/>
    <property type="match status" value="1"/>
</dbReference>
<comment type="caution">
    <text evidence="4">The sequence shown here is derived from an EMBL/GenBank/DDBJ whole genome shotgun (WGS) entry which is preliminary data.</text>
</comment>
<dbReference type="InterPro" id="IPR002645">
    <property type="entry name" value="STAS_dom"/>
</dbReference>
<dbReference type="Proteomes" id="UP001144280">
    <property type="component" value="Unassembled WGS sequence"/>
</dbReference>
<evidence type="ECO:0000256" key="2">
    <source>
        <dbReference type="RuleBase" id="RU003749"/>
    </source>
</evidence>
<proteinExistence type="inferred from homology"/>
<gene>
    <name evidence="4" type="ORF">Pa4123_89000</name>
</gene>
<evidence type="ECO:0000259" key="3">
    <source>
        <dbReference type="PROSITE" id="PS50801"/>
    </source>
</evidence>
<dbReference type="NCBIfam" id="TIGR00377">
    <property type="entry name" value="ant_ant_sig"/>
    <property type="match status" value="1"/>
</dbReference>
<dbReference type="Pfam" id="PF01740">
    <property type="entry name" value="STAS"/>
    <property type="match status" value="1"/>
</dbReference>